<protein>
    <recommendedName>
        <fullName evidence="3">Transposase</fullName>
    </recommendedName>
</protein>
<evidence type="ECO:0000313" key="1">
    <source>
        <dbReference type="EMBL" id="GLR49655.1"/>
    </source>
</evidence>
<evidence type="ECO:0008006" key="3">
    <source>
        <dbReference type="Google" id="ProtNLM"/>
    </source>
</evidence>
<sequence length="59" mass="6792">MEVPMQSDAIERALAEVAACRALREKQQAHRAEFQRKLEAVAKPLYVLKSKTQLELRLQ</sequence>
<proteinExistence type="predicted"/>
<keyword evidence="2" id="KW-1185">Reference proteome</keyword>
<name>A0ABQ5ZDH0_9HYPH</name>
<evidence type="ECO:0000313" key="2">
    <source>
        <dbReference type="Proteomes" id="UP001156702"/>
    </source>
</evidence>
<accession>A0ABQ5ZDH0</accession>
<dbReference type="Proteomes" id="UP001156702">
    <property type="component" value="Unassembled WGS sequence"/>
</dbReference>
<gene>
    <name evidence="1" type="ORF">GCM10007923_08600</name>
</gene>
<organism evidence="1 2">
    <name type="scientific">Shinella yambaruensis</name>
    <dbReference type="NCBI Taxonomy" id="415996"/>
    <lineage>
        <taxon>Bacteria</taxon>
        <taxon>Pseudomonadati</taxon>
        <taxon>Pseudomonadota</taxon>
        <taxon>Alphaproteobacteria</taxon>
        <taxon>Hyphomicrobiales</taxon>
        <taxon>Rhizobiaceae</taxon>
        <taxon>Shinella</taxon>
    </lineage>
</organism>
<comment type="caution">
    <text evidence="1">The sequence shown here is derived from an EMBL/GenBank/DDBJ whole genome shotgun (WGS) entry which is preliminary data.</text>
</comment>
<reference evidence="2" key="1">
    <citation type="journal article" date="2019" name="Int. J. Syst. Evol. Microbiol.">
        <title>The Global Catalogue of Microorganisms (GCM) 10K type strain sequencing project: providing services to taxonomists for standard genome sequencing and annotation.</title>
        <authorList>
            <consortium name="The Broad Institute Genomics Platform"/>
            <consortium name="The Broad Institute Genome Sequencing Center for Infectious Disease"/>
            <person name="Wu L."/>
            <person name="Ma J."/>
        </authorList>
    </citation>
    <scope>NUCLEOTIDE SEQUENCE [LARGE SCALE GENOMIC DNA]</scope>
    <source>
        <strain evidence="2">NBRC 102122</strain>
    </source>
</reference>
<dbReference type="EMBL" id="BSOP01000005">
    <property type="protein sequence ID" value="GLR49655.1"/>
    <property type="molecule type" value="Genomic_DNA"/>
</dbReference>